<gene>
    <name evidence="1" type="ORF">BN626_00073</name>
</gene>
<evidence type="ECO:0000313" key="2">
    <source>
        <dbReference type="Proteomes" id="UP000018162"/>
    </source>
</evidence>
<dbReference type="InterPro" id="IPR027417">
    <property type="entry name" value="P-loop_NTPase"/>
</dbReference>
<evidence type="ECO:0000313" key="1">
    <source>
        <dbReference type="EMBL" id="CDC68750.1"/>
    </source>
</evidence>
<reference evidence="1" key="1">
    <citation type="submission" date="2012-11" db="EMBL/GenBank/DDBJ databases">
        <title>Dependencies among metagenomic species, viruses, plasmids and units of genetic variation.</title>
        <authorList>
            <person name="Nielsen H.B."/>
            <person name="Almeida M."/>
            <person name="Juncker A.S."/>
            <person name="Rasmussen S."/>
            <person name="Li J."/>
            <person name="Sunagawa S."/>
            <person name="Plichta D."/>
            <person name="Gautier L."/>
            <person name="Le Chatelier E."/>
            <person name="Peletier E."/>
            <person name="Bonde I."/>
            <person name="Nielsen T."/>
            <person name="Manichanh C."/>
            <person name="Arumugam M."/>
            <person name="Batto J."/>
            <person name="Santos M.B.Q.D."/>
            <person name="Blom N."/>
            <person name="Borruel N."/>
            <person name="Burgdorf K.S."/>
            <person name="Boumezbeur F."/>
            <person name="Casellas F."/>
            <person name="Dore J."/>
            <person name="Guarner F."/>
            <person name="Hansen T."/>
            <person name="Hildebrand F."/>
            <person name="Kaas R.S."/>
            <person name="Kennedy S."/>
            <person name="Kristiansen K."/>
            <person name="Kultima J.R."/>
            <person name="Leonard P."/>
            <person name="Levenez F."/>
            <person name="Lund O."/>
            <person name="Moumen B."/>
            <person name="Le Paslier D."/>
            <person name="Pons N."/>
            <person name="Pedersen O."/>
            <person name="Prifti E."/>
            <person name="Qin J."/>
            <person name="Raes J."/>
            <person name="Tap J."/>
            <person name="Tims S."/>
            <person name="Ussery D.W."/>
            <person name="Yamada T."/>
            <person name="MetaHit consortium"/>
            <person name="Renault P."/>
            <person name="Sicheritz-Ponten T."/>
            <person name="Bork P."/>
            <person name="Wang J."/>
            <person name="Brunak S."/>
            <person name="Ehrlich S.D."/>
        </authorList>
    </citation>
    <scope>NUCLEOTIDE SEQUENCE [LARGE SCALE GENOMIC DNA]</scope>
</reference>
<sequence>MRKDSKIFLAKALDYAKKIGDTSFEVNISYFKDVPNISICIEDILKDLVENNCITSQSKVNNLEGYISIYLTLAGFKYFNEIELSENNLQYIFNVFGGQVNVANDNGQINIDAKKEENIKELKMEVLELKEKNKERSFADIVDSFRINDNRINKLYFKCQYMKLYGRERELSRLEKFLDSDENILIYTICGEQGVGKSKLAYSFIQQQIEQEYWKMIFIDGSILKKINSYNEYYYKENLLIVIDNISKAPFEFAEWLSFILQLSDSNLPPKLRLLLLDRTGVIKDNEFVVFPEWYQIILDNYVDLDYLSNFVYNFDEDFGFFRLKGLGRKEIIKILDDYSRLFIKDNNKIKEDDFTTYIKQKCDDIIMNPMIMIMGLINEFTDDKSIEEYFFDNKDFIVRKICKSDKKLYDAMQKIIIYINVVGRWEIGKESSLPAYFADAAFYILGNIDELELKKFICAFNEQKVFEGDWSAIKPDIISEIVVIKYLERKLLNRRFLEELIKEIASNNFFELLTFCSDCTFNLKSDYCNKIINKITDYLKETQIFETIPINRILMTNQDHLTRLKLVYYMEKANILPEKQTNGRMIFKSEVLRMFLKYSGISDYYSDINCNTLQCVCLFRECQRKLNDIVTNPIYLENAIPYLKSIGFSNDFCDIVKNSSIYIYSSKSVESYIVSLVDFFSEEFLNDNDIDSILKDIHEIQTSDEKQKNIKMLFINFIILMNQIEIEADFI</sequence>
<dbReference type="AlphaFoldDB" id="R6T962"/>
<protein>
    <submittedName>
        <fullName evidence="1">Uncharacterized protein</fullName>
    </submittedName>
</protein>
<organism evidence="1 2">
    <name type="scientific">Agathobacter rectalis CAG:36</name>
    <dbReference type="NCBI Taxonomy" id="1263079"/>
    <lineage>
        <taxon>Bacteria</taxon>
        <taxon>Bacillati</taxon>
        <taxon>Bacillota</taxon>
        <taxon>Clostridia</taxon>
        <taxon>Lachnospirales</taxon>
        <taxon>Lachnospiraceae</taxon>
        <taxon>Agathobacter</taxon>
    </lineage>
</organism>
<comment type="caution">
    <text evidence="1">The sequence shown here is derived from an EMBL/GenBank/DDBJ whole genome shotgun (WGS) entry which is preliminary data.</text>
</comment>
<dbReference type="SUPFAM" id="SSF52540">
    <property type="entry name" value="P-loop containing nucleoside triphosphate hydrolases"/>
    <property type="match status" value="1"/>
</dbReference>
<accession>R6T962</accession>
<name>R6T962_9FIRM</name>
<dbReference type="EMBL" id="CBFV010000002">
    <property type="protein sequence ID" value="CDC68750.1"/>
    <property type="molecule type" value="Genomic_DNA"/>
</dbReference>
<dbReference type="Gene3D" id="3.40.50.300">
    <property type="entry name" value="P-loop containing nucleotide triphosphate hydrolases"/>
    <property type="match status" value="1"/>
</dbReference>
<proteinExistence type="predicted"/>
<dbReference type="Proteomes" id="UP000018162">
    <property type="component" value="Unassembled WGS sequence"/>
</dbReference>